<dbReference type="Proteomes" id="UP000019335">
    <property type="component" value="Chromosome 11"/>
</dbReference>
<reference evidence="2 3" key="1">
    <citation type="journal article" date="2014" name="Mol. Plant">
        <title>Chromosome Scale Genome Assembly and Transcriptome Profiling of Nannochloropsis gaditana in Nitrogen Depletion.</title>
        <authorList>
            <person name="Corteggiani Carpinelli E."/>
            <person name="Telatin A."/>
            <person name="Vitulo N."/>
            <person name="Forcato C."/>
            <person name="D'Angelo M."/>
            <person name="Schiavon R."/>
            <person name="Vezzi A."/>
            <person name="Giacometti G.M."/>
            <person name="Morosinotto T."/>
            <person name="Valle G."/>
        </authorList>
    </citation>
    <scope>NUCLEOTIDE SEQUENCE [LARGE SCALE GENOMIC DNA]</scope>
    <source>
        <strain evidence="2 3">B-31</strain>
    </source>
</reference>
<proteinExistence type="predicted"/>
<feature type="compositionally biased region" description="Polar residues" evidence="1">
    <location>
        <begin position="1"/>
        <end position="17"/>
    </location>
</feature>
<dbReference type="EMBL" id="AZIL01000936">
    <property type="protein sequence ID" value="EWM25439.1"/>
    <property type="molecule type" value="Genomic_DNA"/>
</dbReference>
<evidence type="ECO:0000313" key="3">
    <source>
        <dbReference type="Proteomes" id="UP000019335"/>
    </source>
</evidence>
<protein>
    <submittedName>
        <fullName evidence="2">Uncharacterized protein</fullName>
    </submittedName>
</protein>
<keyword evidence="3" id="KW-1185">Reference proteome</keyword>
<dbReference type="AlphaFoldDB" id="W7TYJ4"/>
<gene>
    <name evidence="2" type="ORF">Naga_100005g38</name>
</gene>
<evidence type="ECO:0000313" key="2">
    <source>
        <dbReference type="EMBL" id="EWM25439.1"/>
    </source>
</evidence>
<organism evidence="2 3">
    <name type="scientific">Nannochloropsis gaditana</name>
    <dbReference type="NCBI Taxonomy" id="72520"/>
    <lineage>
        <taxon>Eukaryota</taxon>
        <taxon>Sar</taxon>
        <taxon>Stramenopiles</taxon>
        <taxon>Ochrophyta</taxon>
        <taxon>Eustigmatophyceae</taxon>
        <taxon>Eustigmatales</taxon>
        <taxon>Monodopsidaceae</taxon>
        <taxon>Nannochloropsis</taxon>
    </lineage>
</organism>
<evidence type="ECO:0000256" key="1">
    <source>
        <dbReference type="SAM" id="MobiDB-lite"/>
    </source>
</evidence>
<feature type="region of interest" description="Disordered" evidence="1">
    <location>
        <begin position="1"/>
        <end position="27"/>
    </location>
</feature>
<comment type="caution">
    <text evidence="2">The sequence shown here is derived from an EMBL/GenBank/DDBJ whole genome shotgun (WGS) entry which is preliminary data.</text>
</comment>
<sequence length="204" mass="23619">MSSREMTQLSILPSPSQHIRRKEESPSTFHRAMSLTCTDENKTRAWLHKASIIFSKTGISEPHLFFKKLENSLLLDDHLNNFKEQSEMKLMSLKIEGTQLKRNLEGIDRGSLGLNMMNSKLLDAHKSMLKETDSNAALELSKHDYRFIHEKVAESIIKGDQAKEGLEHLAELLRIIKREEKWEIEDIFAHIQMKLEEIKPEQLA</sequence>
<accession>W7TYJ4</accession>
<name>W7TYJ4_9STRA</name>